<dbReference type="EMBL" id="CP005747">
    <property type="protein sequence ID" value="AHH11190.1"/>
    <property type="molecule type" value="Genomic_DNA"/>
</dbReference>
<reference evidence="1" key="1">
    <citation type="submission" date="2013-04" db="EMBL/GenBank/DDBJ databases">
        <title>Comparative Genomics of Relapsing Fever Spirochetes.</title>
        <authorList>
            <person name="Schwan T.G."/>
            <person name="Raffel S.J."/>
            <person name="Porcella S.F."/>
            <person name="Martens C.A."/>
            <person name="Bruno D.P."/>
            <person name="Ricklefs S.M."/>
            <person name="Barbian K.B."/>
        </authorList>
    </citation>
    <scope>NUCLEOTIDE SEQUENCE</scope>
    <source>
        <strain evidence="1">Co53</strain>
        <plasmid evidence="1">unnamed</plasmid>
    </source>
</reference>
<dbReference type="AlphaFoldDB" id="W5SW76"/>
<geneLocation type="plasmid" evidence="1">
    <name>unnamed</name>
</geneLocation>
<dbReference type="PROSITE" id="PS51257">
    <property type="entry name" value="PROKAR_LIPOPROTEIN"/>
    <property type="match status" value="1"/>
</dbReference>
<dbReference type="HOGENOM" id="CLU_020855_1_0_12"/>
<dbReference type="OrthoDB" id="351350at2"/>
<dbReference type="RefSeq" id="WP_025408534.1">
    <property type="nucleotide sequence ID" value="NZ_CP005747.1"/>
</dbReference>
<proteinExistence type="predicted"/>
<sequence length="478" mass="55030">MLGAKRFSLLIALILMLLLLLISCNPNISSMHDNKSKDLLGLGKEDGHEFKFKELFDKFGLPLDDQVVVDNIKKIVTDPNIGVDEGYRTYNDLEFYNLLNVLGPIRLKEMIENYCEVDKRQRELQDAFERVLNNMINIKKVGQLQAVLNTNIDNYLLQVKKLFNYFSADDVYAQIVDEDNIARMIERATVQISRLRLYIRGDADANDVYLQLSVSEQDAIDAIKRIVTDRSVADGYNYKTYTDSEFYDLLNLLDIFKVKRMIKAYVRQVKILDSDYAVAKAAVESLESVEVRQRLLVIMKHFYDHYKVVIKSIFNDSKENSESICQKLLDLNYDAKFINAINIARTVNRFEAIFENLLDDQKSVLEYIQNIGLPSSLILNFKIIVANLGALKVKEIMSFHAEVFLAKESAKAALANTSSFPSKIALEKQFNELEYDYHLYLKKCFQGAGYANEIDKLTASSKYIRDFNKIEETVLNLY</sequence>
<organism evidence="1">
    <name type="scientific">Borrelia coriaceae ATCC 43381</name>
    <dbReference type="NCBI Taxonomy" id="1408429"/>
    <lineage>
        <taxon>Bacteria</taxon>
        <taxon>Pseudomonadati</taxon>
        <taxon>Spirochaetota</taxon>
        <taxon>Spirochaetia</taxon>
        <taxon>Spirochaetales</taxon>
        <taxon>Borreliaceae</taxon>
        <taxon>Borrelia</taxon>
    </lineage>
</organism>
<accession>W5SW76</accession>
<evidence type="ECO:0000313" key="1">
    <source>
        <dbReference type="EMBL" id="AHH11190.1"/>
    </source>
</evidence>
<evidence type="ECO:0008006" key="2">
    <source>
        <dbReference type="Google" id="ProtNLM"/>
    </source>
</evidence>
<keyword evidence="1" id="KW-0614">Plasmid</keyword>
<gene>
    <name evidence="1" type="ORF">BCO_0004403</name>
</gene>
<dbReference type="NCBIfam" id="NF047534">
    <property type="entry name" value="lipo_BTA121_dup"/>
    <property type="match status" value="3"/>
</dbReference>
<name>W5SW76_9SPIR</name>
<protein>
    <recommendedName>
        <fullName evidence="2">Lipoprotein</fullName>
    </recommendedName>
</protein>